<name>A0AAD8UAK2_GLOAC</name>
<dbReference type="PANTHER" id="PTHR24148:SF81">
    <property type="entry name" value="HETEROKARYON INCOMPATIBILITY DOMAIN-CONTAINING PROTEIN"/>
    <property type="match status" value="1"/>
</dbReference>
<dbReference type="Pfam" id="PF06985">
    <property type="entry name" value="HET"/>
    <property type="match status" value="1"/>
</dbReference>
<dbReference type="PANTHER" id="PTHR24148">
    <property type="entry name" value="ANKYRIN REPEAT DOMAIN-CONTAINING PROTEIN 39 HOMOLOG-RELATED"/>
    <property type="match status" value="1"/>
</dbReference>
<reference evidence="2" key="1">
    <citation type="submission" date="2021-12" db="EMBL/GenBank/DDBJ databases">
        <title>Comparative genomics, transcriptomics and evolutionary studies reveal genomic signatures of adaptation to plant cell wall in hemibiotrophic fungi.</title>
        <authorList>
            <consortium name="DOE Joint Genome Institute"/>
            <person name="Baroncelli R."/>
            <person name="Diaz J.F."/>
            <person name="Benocci T."/>
            <person name="Peng M."/>
            <person name="Battaglia E."/>
            <person name="Haridas S."/>
            <person name="Andreopoulos W."/>
            <person name="Labutti K."/>
            <person name="Pangilinan J."/>
            <person name="Floch G.L."/>
            <person name="Makela M.R."/>
            <person name="Henrissat B."/>
            <person name="Grigoriev I.V."/>
            <person name="Crouch J.A."/>
            <person name="De Vries R.P."/>
            <person name="Sukno S.A."/>
            <person name="Thon M.R."/>
        </authorList>
    </citation>
    <scope>NUCLEOTIDE SEQUENCE</scope>
    <source>
        <strain evidence="2">CBS 112980</strain>
    </source>
</reference>
<protein>
    <submittedName>
        <fullName evidence="2">Heterokaryon incompatibility protein-domain-containing protein</fullName>
    </submittedName>
</protein>
<evidence type="ECO:0000259" key="1">
    <source>
        <dbReference type="Pfam" id="PF06985"/>
    </source>
</evidence>
<keyword evidence="3" id="KW-1185">Reference proteome</keyword>
<proteinExistence type="predicted"/>
<dbReference type="GeneID" id="85390530"/>
<organism evidence="2 3">
    <name type="scientific">Glomerella acutata</name>
    <name type="common">Colletotrichum acutatum</name>
    <dbReference type="NCBI Taxonomy" id="27357"/>
    <lineage>
        <taxon>Eukaryota</taxon>
        <taxon>Fungi</taxon>
        <taxon>Dikarya</taxon>
        <taxon>Ascomycota</taxon>
        <taxon>Pezizomycotina</taxon>
        <taxon>Sordariomycetes</taxon>
        <taxon>Hypocreomycetidae</taxon>
        <taxon>Glomerellales</taxon>
        <taxon>Glomerellaceae</taxon>
        <taxon>Colletotrichum</taxon>
        <taxon>Colletotrichum acutatum species complex</taxon>
    </lineage>
</organism>
<evidence type="ECO:0000313" key="3">
    <source>
        <dbReference type="Proteomes" id="UP001244207"/>
    </source>
</evidence>
<sequence length="162" mass="18703">EFRLAVLYAAGDKGKSYPIHVDLELHKDTHFPDYDAVSYTWGDENSDAERCQPVYVGDHWDIIFQTKNCCDMLRYLRSSRGMKLLWVDAICIDQNNTDERATQVAKMNQIYSRCSQVWAWMSSDLVSDNLEGLPERRWLHELGTAHDYAVTSSQSQPIPNIL</sequence>
<feature type="non-terminal residue" evidence="2">
    <location>
        <position position="162"/>
    </location>
</feature>
<dbReference type="InterPro" id="IPR010730">
    <property type="entry name" value="HET"/>
</dbReference>
<feature type="domain" description="Heterokaryon incompatibility" evidence="1">
    <location>
        <begin position="34"/>
        <end position="146"/>
    </location>
</feature>
<comment type="caution">
    <text evidence="2">The sequence shown here is derived from an EMBL/GenBank/DDBJ whole genome shotgun (WGS) entry which is preliminary data.</text>
</comment>
<dbReference type="InterPro" id="IPR052895">
    <property type="entry name" value="HetReg/Transcr_Mod"/>
</dbReference>
<dbReference type="Proteomes" id="UP001244207">
    <property type="component" value="Unassembled WGS sequence"/>
</dbReference>
<accession>A0AAD8UAK2</accession>
<evidence type="ECO:0000313" key="2">
    <source>
        <dbReference type="EMBL" id="KAK1706949.1"/>
    </source>
</evidence>
<dbReference type="RefSeq" id="XP_060357949.1">
    <property type="nucleotide sequence ID" value="XM_060506631.1"/>
</dbReference>
<dbReference type="EMBL" id="JAHMHS010000218">
    <property type="protein sequence ID" value="KAK1706949.1"/>
    <property type="molecule type" value="Genomic_DNA"/>
</dbReference>
<gene>
    <name evidence="2" type="ORF">BDZ83DRAFT_593490</name>
</gene>
<dbReference type="AlphaFoldDB" id="A0AAD8UAK2"/>